<evidence type="ECO:0000313" key="4">
    <source>
        <dbReference type="Proteomes" id="UP000585665"/>
    </source>
</evidence>
<accession>A0A850PBW5</accession>
<dbReference type="Proteomes" id="UP000585665">
    <property type="component" value="Unassembled WGS sequence"/>
</dbReference>
<sequence length="105" mass="10484">VVGARGDSALAQVIRAGCPAALDLTGRTSLTELGALAARAAWAIGNDTGPMHLAAAVGCPCIVLFSSESDPALTAPLGRRPGQVRVLRRADLAALSAARVAAALN</sequence>
<comment type="caution">
    <text evidence="3">The sequence shown here is derived from an EMBL/GenBank/DDBJ whole genome shotgun (WGS) entry which is preliminary data.</text>
</comment>
<dbReference type="GO" id="GO:0009244">
    <property type="term" value="P:lipopolysaccharide core region biosynthetic process"/>
    <property type="evidence" value="ECO:0007669"/>
    <property type="project" value="TreeGrafter"/>
</dbReference>
<dbReference type="SUPFAM" id="SSF53756">
    <property type="entry name" value="UDP-Glycosyltransferase/glycogen phosphorylase"/>
    <property type="match status" value="1"/>
</dbReference>
<gene>
    <name evidence="3" type="ORF">HUK82_12810</name>
</gene>
<name>A0A850PBW5_9PROT</name>
<evidence type="ECO:0000256" key="2">
    <source>
        <dbReference type="ARBA" id="ARBA00022679"/>
    </source>
</evidence>
<proteinExistence type="predicted"/>
<dbReference type="InterPro" id="IPR002201">
    <property type="entry name" value="Glyco_trans_9"/>
</dbReference>
<dbReference type="AlphaFoldDB" id="A0A850PBW5"/>
<dbReference type="RefSeq" id="WP_305144410.1">
    <property type="nucleotide sequence ID" value="NZ_JABXXR010000128.1"/>
</dbReference>
<dbReference type="Pfam" id="PF01075">
    <property type="entry name" value="Glyco_transf_9"/>
    <property type="match status" value="1"/>
</dbReference>
<reference evidence="3 4" key="1">
    <citation type="submission" date="2020-06" db="EMBL/GenBank/DDBJ databases">
        <title>Description of novel acetic acid bacteria.</title>
        <authorList>
            <person name="Sombolestani A."/>
        </authorList>
    </citation>
    <scope>NUCLEOTIDE SEQUENCE [LARGE SCALE GENOMIC DNA]</scope>
    <source>
        <strain evidence="3 4">LMG 27010</strain>
    </source>
</reference>
<dbReference type="PANTHER" id="PTHR30160">
    <property type="entry name" value="TETRAACYLDISACCHARIDE 4'-KINASE-RELATED"/>
    <property type="match status" value="1"/>
</dbReference>
<evidence type="ECO:0000256" key="1">
    <source>
        <dbReference type="ARBA" id="ARBA00022676"/>
    </source>
</evidence>
<dbReference type="GO" id="GO:0008713">
    <property type="term" value="F:ADP-heptose-lipopolysaccharide heptosyltransferase activity"/>
    <property type="evidence" value="ECO:0007669"/>
    <property type="project" value="TreeGrafter"/>
</dbReference>
<keyword evidence="4" id="KW-1185">Reference proteome</keyword>
<evidence type="ECO:0000313" key="3">
    <source>
        <dbReference type="EMBL" id="NVN41438.1"/>
    </source>
</evidence>
<dbReference type="GO" id="GO:0005829">
    <property type="term" value="C:cytosol"/>
    <property type="evidence" value="ECO:0007669"/>
    <property type="project" value="TreeGrafter"/>
</dbReference>
<dbReference type="InterPro" id="IPR051199">
    <property type="entry name" value="LPS_LOS_Heptosyltrfase"/>
</dbReference>
<protein>
    <submittedName>
        <fullName evidence="3">ADP-heptose--LPS heptosyltransferase</fullName>
    </submittedName>
</protein>
<dbReference type="Gene3D" id="3.40.50.2000">
    <property type="entry name" value="Glycogen Phosphorylase B"/>
    <property type="match status" value="1"/>
</dbReference>
<dbReference type="EMBL" id="JABXXR010000128">
    <property type="protein sequence ID" value="NVN41438.1"/>
    <property type="molecule type" value="Genomic_DNA"/>
</dbReference>
<keyword evidence="1" id="KW-0328">Glycosyltransferase</keyword>
<feature type="non-terminal residue" evidence="3">
    <location>
        <position position="1"/>
    </location>
</feature>
<keyword evidence="2 3" id="KW-0808">Transferase</keyword>
<organism evidence="3 4">
    <name type="scientific">Ameyamaea chiangmaiensis</name>
    <dbReference type="NCBI Taxonomy" id="442969"/>
    <lineage>
        <taxon>Bacteria</taxon>
        <taxon>Pseudomonadati</taxon>
        <taxon>Pseudomonadota</taxon>
        <taxon>Alphaproteobacteria</taxon>
        <taxon>Acetobacterales</taxon>
        <taxon>Acetobacteraceae</taxon>
        <taxon>Ameyamaea</taxon>
    </lineage>
</organism>